<dbReference type="Proteomes" id="UP000011087">
    <property type="component" value="Unassembled WGS sequence"/>
</dbReference>
<reference evidence="2 4" key="1">
    <citation type="journal article" date="2012" name="Nature">
        <title>Algal genomes reveal evolutionary mosaicism and the fate of nucleomorphs.</title>
        <authorList>
            <consortium name="DOE Joint Genome Institute"/>
            <person name="Curtis B.A."/>
            <person name="Tanifuji G."/>
            <person name="Burki F."/>
            <person name="Gruber A."/>
            <person name="Irimia M."/>
            <person name="Maruyama S."/>
            <person name="Arias M.C."/>
            <person name="Ball S.G."/>
            <person name="Gile G.H."/>
            <person name="Hirakawa Y."/>
            <person name="Hopkins J.F."/>
            <person name="Kuo A."/>
            <person name="Rensing S.A."/>
            <person name="Schmutz J."/>
            <person name="Symeonidi A."/>
            <person name="Elias M."/>
            <person name="Eveleigh R.J."/>
            <person name="Herman E.K."/>
            <person name="Klute M.J."/>
            <person name="Nakayama T."/>
            <person name="Obornik M."/>
            <person name="Reyes-Prieto A."/>
            <person name="Armbrust E.V."/>
            <person name="Aves S.J."/>
            <person name="Beiko R.G."/>
            <person name="Coutinho P."/>
            <person name="Dacks J.B."/>
            <person name="Durnford D.G."/>
            <person name="Fast N.M."/>
            <person name="Green B.R."/>
            <person name="Grisdale C.J."/>
            <person name="Hempel F."/>
            <person name="Henrissat B."/>
            <person name="Hoppner M.P."/>
            <person name="Ishida K."/>
            <person name="Kim E."/>
            <person name="Koreny L."/>
            <person name="Kroth P.G."/>
            <person name="Liu Y."/>
            <person name="Malik S.B."/>
            <person name="Maier U.G."/>
            <person name="McRose D."/>
            <person name="Mock T."/>
            <person name="Neilson J.A."/>
            <person name="Onodera N.T."/>
            <person name="Poole A.M."/>
            <person name="Pritham E.J."/>
            <person name="Richards T.A."/>
            <person name="Rocap G."/>
            <person name="Roy S.W."/>
            <person name="Sarai C."/>
            <person name="Schaack S."/>
            <person name="Shirato S."/>
            <person name="Slamovits C.H."/>
            <person name="Spencer D.F."/>
            <person name="Suzuki S."/>
            <person name="Worden A.Z."/>
            <person name="Zauner S."/>
            <person name="Barry K."/>
            <person name="Bell C."/>
            <person name="Bharti A.K."/>
            <person name="Crow J.A."/>
            <person name="Grimwood J."/>
            <person name="Kramer R."/>
            <person name="Lindquist E."/>
            <person name="Lucas S."/>
            <person name="Salamov A."/>
            <person name="McFadden G.I."/>
            <person name="Lane C.E."/>
            <person name="Keeling P.J."/>
            <person name="Gray M.W."/>
            <person name="Grigoriev I.V."/>
            <person name="Archibald J.M."/>
        </authorList>
    </citation>
    <scope>NUCLEOTIDE SEQUENCE</scope>
    <source>
        <strain evidence="2 4">CCMP2712</strain>
    </source>
</reference>
<dbReference type="RefSeq" id="XP_005828042.1">
    <property type="nucleotide sequence ID" value="XM_005827985.1"/>
</dbReference>
<evidence type="ECO:0000313" key="3">
    <source>
        <dbReference type="EnsemblProtists" id="EKX41062"/>
    </source>
</evidence>
<dbReference type="GeneID" id="17297802"/>
<protein>
    <submittedName>
        <fullName evidence="2 3">Uncharacterized protein</fullName>
    </submittedName>
</protein>
<dbReference type="HOGENOM" id="CLU_390540_0_0_1"/>
<reference evidence="3" key="3">
    <citation type="submission" date="2015-06" db="UniProtKB">
        <authorList>
            <consortium name="EnsemblProtists"/>
        </authorList>
    </citation>
    <scope>IDENTIFICATION</scope>
</reference>
<sequence>MGGGAKGGRGKAIEEEIREEEATKKEKRKEKGRKEEKGKEEKGKEEKGKEEATTKKKTTTQKGRKEGRKSDVADIKYIFEQYLSQSYERVQSLNYECKWLTENLHFFEFPMLPPLHCWAKINEDDEEIYVVMKHSRSPCDIKIFTFMGAKNLGYVVLESYDGVNFRNLYSYARTRKEVFVQRRKQRFSIEHTGEAARVSKECFIFGHCIDFADTPTPAGIVEASQLSCNHPANIILEPRCSWAQVRGAAVSQCRSEGASYSQLVLYDEDPPISYECGGYPVSNGVVLFRFHDNRGKGVLQGWQVPWTDFQHDELFQNLKRLKGIFTKLRRYLIIPPVDSKIGNSIHLAYEFQKIPEWMKYMHTELTDLLKDQPVRALNPMQRYYLQLLADSEATPSYALSLILCDLHEQRIKNAKAWIDRSIDYCQFLSENHRTVICIGSGFLENLTKFQNDISDFQKVFQILTTLAKVEIPKTKWQKKQFLVILEEACSGNNDQKAAGLNTEELIFEFPGRYRKADKLILGPEHVGCPITIIIHNSTQSHRQNRKKLKMKVTKWFRNNFKTYPNHEFLTYNLSKCPKLSVFNENALISDSLAKDLETLEADGGFSAPSEQSEGKVVFQKTLHVGKMASLIERDQTGSNRVLGHIYIEKQSKGDIEDEVLYKSQKLLTKHKDQRLLEAFTRGSIEIDQSVFSSTLPAPRECDADSNL</sequence>
<evidence type="ECO:0000256" key="1">
    <source>
        <dbReference type="SAM" id="MobiDB-lite"/>
    </source>
</evidence>
<dbReference type="EMBL" id="JH993026">
    <property type="protein sequence ID" value="EKX41062.1"/>
    <property type="molecule type" value="Genomic_DNA"/>
</dbReference>
<feature type="region of interest" description="Disordered" evidence="1">
    <location>
        <begin position="1"/>
        <end position="67"/>
    </location>
</feature>
<reference evidence="4" key="2">
    <citation type="submission" date="2012-11" db="EMBL/GenBank/DDBJ databases">
        <authorList>
            <person name="Kuo A."/>
            <person name="Curtis B.A."/>
            <person name="Tanifuji G."/>
            <person name="Burki F."/>
            <person name="Gruber A."/>
            <person name="Irimia M."/>
            <person name="Maruyama S."/>
            <person name="Arias M.C."/>
            <person name="Ball S.G."/>
            <person name="Gile G.H."/>
            <person name="Hirakawa Y."/>
            <person name="Hopkins J.F."/>
            <person name="Rensing S.A."/>
            <person name="Schmutz J."/>
            <person name="Symeonidi A."/>
            <person name="Elias M."/>
            <person name="Eveleigh R.J."/>
            <person name="Herman E.K."/>
            <person name="Klute M.J."/>
            <person name="Nakayama T."/>
            <person name="Obornik M."/>
            <person name="Reyes-Prieto A."/>
            <person name="Armbrust E.V."/>
            <person name="Aves S.J."/>
            <person name="Beiko R.G."/>
            <person name="Coutinho P."/>
            <person name="Dacks J.B."/>
            <person name="Durnford D.G."/>
            <person name="Fast N.M."/>
            <person name="Green B.R."/>
            <person name="Grisdale C."/>
            <person name="Hempe F."/>
            <person name="Henrissat B."/>
            <person name="Hoppner M.P."/>
            <person name="Ishida K.-I."/>
            <person name="Kim E."/>
            <person name="Koreny L."/>
            <person name="Kroth P.G."/>
            <person name="Liu Y."/>
            <person name="Malik S.-B."/>
            <person name="Maier U.G."/>
            <person name="McRose D."/>
            <person name="Mock T."/>
            <person name="Neilson J.A."/>
            <person name="Onodera N.T."/>
            <person name="Poole A.M."/>
            <person name="Pritham E.J."/>
            <person name="Richards T.A."/>
            <person name="Rocap G."/>
            <person name="Roy S.W."/>
            <person name="Sarai C."/>
            <person name="Schaack S."/>
            <person name="Shirato S."/>
            <person name="Slamovits C.H."/>
            <person name="Spencer D.F."/>
            <person name="Suzuki S."/>
            <person name="Worden A.Z."/>
            <person name="Zauner S."/>
            <person name="Barry K."/>
            <person name="Bell C."/>
            <person name="Bharti A.K."/>
            <person name="Crow J.A."/>
            <person name="Grimwood J."/>
            <person name="Kramer R."/>
            <person name="Lindquist E."/>
            <person name="Lucas S."/>
            <person name="Salamov A."/>
            <person name="McFadden G.I."/>
            <person name="Lane C.E."/>
            <person name="Keeling P.J."/>
            <person name="Gray M.W."/>
            <person name="Grigoriev I.V."/>
            <person name="Archibald J.M."/>
        </authorList>
    </citation>
    <scope>NUCLEOTIDE SEQUENCE</scope>
    <source>
        <strain evidence="4">CCMP2712</strain>
    </source>
</reference>
<dbReference type="EnsemblProtists" id="EKX41062">
    <property type="protein sequence ID" value="EKX41062"/>
    <property type="gene ID" value="GUITHDRAFT_112798"/>
</dbReference>
<evidence type="ECO:0000313" key="4">
    <source>
        <dbReference type="Proteomes" id="UP000011087"/>
    </source>
</evidence>
<feature type="compositionally biased region" description="Basic and acidic residues" evidence="1">
    <location>
        <begin position="11"/>
        <end position="24"/>
    </location>
</feature>
<dbReference type="PaxDb" id="55529-EKX41062"/>
<keyword evidence="4" id="KW-1185">Reference proteome</keyword>
<dbReference type="KEGG" id="gtt:GUITHDRAFT_112798"/>
<proteinExistence type="predicted"/>
<gene>
    <name evidence="2" type="ORF">GUITHDRAFT_112798</name>
</gene>
<organism evidence="2">
    <name type="scientific">Guillardia theta (strain CCMP2712)</name>
    <name type="common">Cryptophyte</name>
    <dbReference type="NCBI Taxonomy" id="905079"/>
    <lineage>
        <taxon>Eukaryota</taxon>
        <taxon>Cryptophyceae</taxon>
        <taxon>Pyrenomonadales</taxon>
        <taxon>Geminigeraceae</taxon>
        <taxon>Guillardia</taxon>
    </lineage>
</organism>
<dbReference type="AlphaFoldDB" id="L1IY75"/>
<name>L1IY75_GUITC</name>
<accession>L1IY75</accession>
<feature type="compositionally biased region" description="Basic and acidic residues" evidence="1">
    <location>
        <begin position="32"/>
        <end position="54"/>
    </location>
</feature>
<evidence type="ECO:0000313" key="2">
    <source>
        <dbReference type="EMBL" id="EKX41062.1"/>
    </source>
</evidence>